<dbReference type="Pfam" id="PF13771">
    <property type="entry name" value="zf-HC5HC2H"/>
    <property type="match status" value="1"/>
</dbReference>
<gene>
    <name evidence="13" type="ORF">ZIOFF_023028</name>
</gene>
<keyword evidence="7" id="KW-0234">DNA repair</keyword>
<dbReference type="Proteomes" id="UP000734854">
    <property type="component" value="Unassembled WGS sequence"/>
</dbReference>
<evidence type="ECO:0000256" key="3">
    <source>
        <dbReference type="ARBA" id="ARBA00022737"/>
    </source>
</evidence>
<dbReference type="Gene3D" id="3.30.40.10">
    <property type="entry name" value="Zinc/RING finger domain, C3HC4 (zinc finger)"/>
    <property type="match status" value="1"/>
</dbReference>
<dbReference type="InterPro" id="IPR001357">
    <property type="entry name" value="BRCT_dom"/>
</dbReference>
<dbReference type="InterPro" id="IPR036420">
    <property type="entry name" value="BRCT_dom_sf"/>
</dbReference>
<dbReference type="GO" id="GO:0004842">
    <property type="term" value="F:ubiquitin-protein transferase activity"/>
    <property type="evidence" value="ECO:0007669"/>
    <property type="project" value="TreeGrafter"/>
</dbReference>
<evidence type="ECO:0000256" key="8">
    <source>
        <dbReference type="ARBA" id="ARBA00023242"/>
    </source>
</evidence>
<feature type="region of interest" description="Disordered" evidence="9">
    <location>
        <begin position="98"/>
        <end position="129"/>
    </location>
</feature>
<dbReference type="FunFam" id="3.40.50.10190:FF:000006">
    <property type="entry name" value="Breast cancer type 1 susceptibility protein homolog"/>
    <property type="match status" value="1"/>
</dbReference>
<keyword evidence="6" id="KW-0862">Zinc</keyword>
<dbReference type="CDD" id="cd17734">
    <property type="entry name" value="BRCT_Bard1_rpt1"/>
    <property type="match status" value="1"/>
</dbReference>
<organism evidence="13 14">
    <name type="scientific">Zingiber officinale</name>
    <name type="common">Ginger</name>
    <name type="synonym">Amomum zingiber</name>
    <dbReference type="NCBI Taxonomy" id="94328"/>
    <lineage>
        <taxon>Eukaryota</taxon>
        <taxon>Viridiplantae</taxon>
        <taxon>Streptophyta</taxon>
        <taxon>Embryophyta</taxon>
        <taxon>Tracheophyta</taxon>
        <taxon>Spermatophyta</taxon>
        <taxon>Magnoliopsida</taxon>
        <taxon>Liliopsida</taxon>
        <taxon>Zingiberales</taxon>
        <taxon>Zingiberaceae</taxon>
        <taxon>Zingiber</taxon>
    </lineage>
</organism>
<keyword evidence="10" id="KW-1133">Transmembrane helix</keyword>
<dbReference type="Pfam" id="PF00533">
    <property type="entry name" value="BRCT"/>
    <property type="match status" value="1"/>
</dbReference>
<evidence type="ECO:0000313" key="14">
    <source>
        <dbReference type="Proteomes" id="UP000734854"/>
    </source>
</evidence>
<dbReference type="PANTHER" id="PTHR13763:SF9">
    <property type="entry name" value="BRCA1-ASSOCIATED RING DOMAIN PROTEIN 1"/>
    <property type="match status" value="1"/>
</dbReference>
<evidence type="ECO:0000256" key="6">
    <source>
        <dbReference type="ARBA" id="ARBA00022833"/>
    </source>
</evidence>
<proteinExistence type="predicted"/>
<keyword evidence="3" id="KW-0677">Repeat</keyword>
<evidence type="ECO:0000256" key="9">
    <source>
        <dbReference type="SAM" id="MobiDB-lite"/>
    </source>
</evidence>
<dbReference type="InterPro" id="IPR034732">
    <property type="entry name" value="EPHD"/>
</dbReference>
<dbReference type="SUPFAM" id="SSF52113">
    <property type="entry name" value="BRCT domain"/>
    <property type="match status" value="2"/>
</dbReference>
<evidence type="ECO:0000259" key="11">
    <source>
        <dbReference type="PROSITE" id="PS50172"/>
    </source>
</evidence>
<dbReference type="GO" id="GO:0005634">
    <property type="term" value="C:nucleus"/>
    <property type="evidence" value="ECO:0007669"/>
    <property type="project" value="UniProtKB-SubCell"/>
</dbReference>
<dbReference type="PANTHER" id="PTHR13763">
    <property type="entry name" value="BREAST CANCER TYPE 1 SUSCEPTIBILITY PROTEIN BRCA1"/>
    <property type="match status" value="1"/>
</dbReference>
<dbReference type="PROSITE" id="PS50172">
    <property type="entry name" value="BRCT"/>
    <property type="match status" value="2"/>
</dbReference>
<dbReference type="SMART" id="SM00292">
    <property type="entry name" value="BRCT"/>
    <property type="match status" value="2"/>
</dbReference>
<accession>A0A8J5H3R5</accession>
<protein>
    <recommendedName>
        <fullName evidence="15">BRCA1-associated RING domain protein 1</fullName>
    </recommendedName>
</protein>
<evidence type="ECO:0000256" key="5">
    <source>
        <dbReference type="ARBA" id="ARBA00022771"/>
    </source>
</evidence>
<keyword evidence="10" id="KW-0812">Transmembrane</keyword>
<keyword evidence="4" id="KW-0227">DNA damage</keyword>
<name>A0A8J5H3R5_ZINOF</name>
<keyword evidence="8" id="KW-0539">Nucleus</keyword>
<dbReference type="GO" id="GO:0000724">
    <property type="term" value="P:double-strand break repair via homologous recombination"/>
    <property type="evidence" value="ECO:0007669"/>
    <property type="project" value="TreeGrafter"/>
</dbReference>
<dbReference type="InterPro" id="IPR031099">
    <property type="entry name" value="BRCA1-associated"/>
</dbReference>
<evidence type="ECO:0008006" key="15">
    <source>
        <dbReference type="Google" id="ProtNLM"/>
    </source>
</evidence>
<feature type="compositionally biased region" description="Polar residues" evidence="9">
    <location>
        <begin position="103"/>
        <end position="113"/>
    </location>
</feature>
<evidence type="ECO:0000256" key="7">
    <source>
        <dbReference type="ARBA" id="ARBA00023204"/>
    </source>
</evidence>
<dbReference type="InterPro" id="IPR013083">
    <property type="entry name" value="Znf_RING/FYVE/PHD"/>
</dbReference>
<evidence type="ECO:0000256" key="1">
    <source>
        <dbReference type="ARBA" id="ARBA00004123"/>
    </source>
</evidence>
<dbReference type="GO" id="GO:0045944">
    <property type="term" value="P:positive regulation of transcription by RNA polymerase II"/>
    <property type="evidence" value="ECO:0007669"/>
    <property type="project" value="TreeGrafter"/>
</dbReference>
<keyword evidence="2" id="KW-0479">Metal-binding</keyword>
<comment type="caution">
    <text evidence="13">The sequence shown here is derived from an EMBL/GenBank/DDBJ whole genome shotgun (WGS) entry which is preliminary data.</text>
</comment>
<dbReference type="PROSITE" id="PS51805">
    <property type="entry name" value="EPHD"/>
    <property type="match status" value="1"/>
</dbReference>
<sequence length="571" mass="63307">MTSTVNAVVNQGPQVAISDTKMHSANVRLDSGNNNLAEKFGQLTDIIDKKRPCHVKSTATLFGYMNPLENKFEGKLHEHKLNADEKVSEEAEINKFLAPGDTFSPQSSGCQKYSENDSYDGRSEPTTGQLPITESFKRAADNETCLMENGFLVESKKQRLNKDNDHMHEKLINCAFCHTSIATEGSGPMLHYLNGEPMQEEQASQPNVLHLFLAACVFVISMYIYGVDGQCRIIEFFLAPQVYFVDETAMNLEAELSRASKIKCSQCGLKGAALGCYNKSCRRSYHVPCADEISDCRWDYEKFLLLCPMHSSHRLPCDKSTNKKKTSANATLCHSNPMDQPPCTKHFGGTWTASPCVTREWILCGSALSREEKNTLNEFVTLSGASTTSVWNSSITHVIAATDEHGACSRTLKVLMAILGGKWVLRVDWLKTCMEAGHPVAEEPYEITHDIHGSFDGPRNGRLRASQKAPKVFSSLSFYFNGYFMPNYKKYLETLISAAGGRFLEGSEVVTTTLIVYSAEPPQGSDPSDLNGVIKRRREEAESFAANTSSRVIPHTWLLDAIASCNLPQIV</sequence>
<dbReference type="Gene3D" id="3.40.50.10190">
    <property type="entry name" value="BRCT domain"/>
    <property type="match status" value="2"/>
</dbReference>
<evidence type="ECO:0000256" key="4">
    <source>
        <dbReference type="ARBA" id="ARBA00022763"/>
    </source>
</evidence>
<reference evidence="13 14" key="1">
    <citation type="submission" date="2020-08" db="EMBL/GenBank/DDBJ databases">
        <title>Plant Genome Project.</title>
        <authorList>
            <person name="Zhang R.-G."/>
        </authorList>
    </citation>
    <scope>NUCLEOTIDE SEQUENCE [LARGE SCALE GENOMIC DNA]</scope>
    <source>
        <tissue evidence="13">Rhizome</tissue>
    </source>
</reference>
<dbReference type="GO" id="GO:0008270">
    <property type="term" value="F:zinc ion binding"/>
    <property type="evidence" value="ECO:0007669"/>
    <property type="project" value="UniProtKB-KW"/>
</dbReference>
<evidence type="ECO:0000256" key="10">
    <source>
        <dbReference type="SAM" id="Phobius"/>
    </source>
</evidence>
<feature type="domain" description="BRCT" evidence="11">
    <location>
        <begin position="468"/>
        <end position="562"/>
    </location>
</feature>
<dbReference type="EMBL" id="JACMSC010000006">
    <property type="protein sequence ID" value="KAG6519534.1"/>
    <property type="molecule type" value="Genomic_DNA"/>
</dbReference>
<feature type="transmembrane region" description="Helical" evidence="10">
    <location>
        <begin position="208"/>
        <end position="226"/>
    </location>
</feature>
<comment type="subcellular location">
    <subcellularLocation>
        <location evidence="1">Nucleus</location>
    </subcellularLocation>
</comment>
<evidence type="ECO:0000259" key="12">
    <source>
        <dbReference type="PROSITE" id="PS51805"/>
    </source>
</evidence>
<evidence type="ECO:0000313" key="13">
    <source>
        <dbReference type="EMBL" id="KAG6519534.1"/>
    </source>
</evidence>
<dbReference type="AlphaFoldDB" id="A0A8J5H3R5"/>
<feature type="domain" description="BRCT" evidence="11">
    <location>
        <begin position="362"/>
        <end position="447"/>
    </location>
</feature>
<evidence type="ECO:0000256" key="2">
    <source>
        <dbReference type="ARBA" id="ARBA00022723"/>
    </source>
</evidence>
<keyword evidence="14" id="KW-1185">Reference proteome</keyword>
<keyword evidence="10" id="KW-0472">Membrane</keyword>
<keyword evidence="5" id="KW-0863">Zinc-finger</keyword>
<feature type="domain" description="PHD-type" evidence="12">
    <location>
        <begin position="171"/>
        <end position="311"/>
    </location>
</feature>